<proteinExistence type="predicted"/>
<dbReference type="Gramene" id="OGLUM02G38360.1">
    <property type="protein sequence ID" value="OGLUM02G38360.1"/>
    <property type="gene ID" value="OGLUM02G38360"/>
</dbReference>
<evidence type="ECO:0000256" key="1">
    <source>
        <dbReference type="SAM" id="MobiDB-lite"/>
    </source>
</evidence>
<evidence type="ECO:0000313" key="2">
    <source>
        <dbReference type="EnsemblPlants" id="OGLUM02G38360.1"/>
    </source>
</evidence>
<dbReference type="EnsemblPlants" id="OGLUM02G38360.1">
    <property type="protein sequence ID" value="OGLUM02G38360.1"/>
    <property type="gene ID" value="OGLUM02G38360"/>
</dbReference>
<dbReference type="Proteomes" id="UP000026961">
    <property type="component" value="Chromosome 2"/>
</dbReference>
<reference evidence="2" key="1">
    <citation type="submission" date="2015-04" db="UniProtKB">
        <authorList>
            <consortium name="EnsemblPlants"/>
        </authorList>
    </citation>
    <scope>IDENTIFICATION</scope>
</reference>
<protein>
    <submittedName>
        <fullName evidence="2">Uncharacterized protein</fullName>
    </submittedName>
</protein>
<name>A0A0D9Z036_9ORYZ</name>
<sequence>MSTSDPATTFFACSSPTTARSRSWYCSKYLICFSMWMMFANCTPVSFRMPMPADAKFAPTSSLSPSSSGLRYGNTGSAPRHVLAIGEPPGGAVVGGVNAVRRRVGAGRRDESPKTKKARAACDAGSAPMQSAAESSTSHDDDDDAMNATTAITIHYLYLYLYGADDPSDSAATRFTG</sequence>
<reference evidence="2" key="2">
    <citation type="submission" date="2018-05" db="EMBL/GenBank/DDBJ databases">
        <title>OgluRS3 (Oryza glumaepatula Reference Sequence Version 3).</title>
        <authorList>
            <person name="Zhang J."/>
            <person name="Kudrna D."/>
            <person name="Lee S."/>
            <person name="Talag J."/>
            <person name="Welchert J."/>
            <person name="Wing R.A."/>
        </authorList>
    </citation>
    <scope>NUCLEOTIDE SEQUENCE [LARGE SCALE GENOMIC DNA]</scope>
</reference>
<feature type="region of interest" description="Disordered" evidence="1">
    <location>
        <begin position="105"/>
        <end position="144"/>
    </location>
</feature>
<dbReference type="AlphaFoldDB" id="A0A0D9Z036"/>
<accession>A0A0D9Z036</accession>
<keyword evidence="3" id="KW-1185">Reference proteome</keyword>
<evidence type="ECO:0000313" key="3">
    <source>
        <dbReference type="Proteomes" id="UP000026961"/>
    </source>
</evidence>
<organism evidence="2">
    <name type="scientific">Oryza glumipatula</name>
    <dbReference type="NCBI Taxonomy" id="40148"/>
    <lineage>
        <taxon>Eukaryota</taxon>
        <taxon>Viridiplantae</taxon>
        <taxon>Streptophyta</taxon>
        <taxon>Embryophyta</taxon>
        <taxon>Tracheophyta</taxon>
        <taxon>Spermatophyta</taxon>
        <taxon>Magnoliopsida</taxon>
        <taxon>Liliopsida</taxon>
        <taxon>Poales</taxon>
        <taxon>Poaceae</taxon>
        <taxon>BOP clade</taxon>
        <taxon>Oryzoideae</taxon>
        <taxon>Oryzeae</taxon>
        <taxon>Oryzinae</taxon>
        <taxon>Oryza</taxon>
    </lineage>
</organism>